<dbReference type="InterPro" id="IPR023214">
    <property type="entry name" value="HAD_sf"/>
</dbReference>
<organism evidence="3 4">
    <name type="scientific">Neorhodopirellula lusitana</name>
    <dbReference type="NCBI Taxonomy" id="445327"/>
    <lineage>
        <taxon>Bacteria</taxon>
        <taxon>Pseudomonadati</taxon>
        <taxon>Planctomycetota</taxon>
        <taxon>Planctomycetia</taxon>
        <taxon>Pirellulales</taxon>
        <taxon>Pirellulaceae</taxon>
        <taxon>Neorhodopirellula</taxon>
    </lineage>
</organism>
<dbReference type="InterPro" id="IPR036412">
    <property type="entry name" value="HAD-like_sf"/>
</dbReference>
<dbReference type="NCBIfam" id="TIGR01484">
    <property type="entry name" value="HAD-SF-IIB"/>
    <property type="match status" value="1"/>
</dbReference>
<dbReference type="InterPro" id="IPR013783">
    <property type="entry name" value="Ig-like_fold"/>
</dbReference>
<dbReference type="SUPFAM" id="SSF81296">
    <property type="entry name" value="E set domains"/>
    <property type="match status" value="1"/>
</dbReference>
<dbReference type="SUPFAM" id="SSF56784">
    <property type="entry name" value="HAD-like"/>
    <property type="match status" value="1"/>
</dbReference>
<dbReference type="SMART" id="SM00642">
    <property type="entry name" value="Aamy"/>
    <property type="match status" value="1"/>
</dbReference>
<dbReference type="Gene3D" id="3.90.1070.10">
    <property type="match status" value="1"/>
</dbReference>
<dbReference type="Gene3D" id="3.20.20.80">
    <property type="entry name" value="Glycosidases"/>
    <property type="match status" value="1"/>
</dbReference>
<dbReference type="Pfam" id="PF05116">
    <property type="entry name" value="S6PP"/>
    <property type="match status" value="1"/>
</dbReference>
<dbReference type="PANTHER" id="PTHR43651">
    <property type="entry name" value="1,4-ALPHA-GLUCAN-BRANCHING ENZYME"/>
    <property type="match status" value="1"/>
</dbReference>
<evidence type="ECO:0000313" key="3">
    <source>
        <dbReference type="EMBL" id="SMP73902.1"/>
    </source>
</evidence>
<dbReference type="CDD" id="cd02853">
    <property type="entry name" value="E_set_MTHase_like_N"/>
    <property type="match status" value="1"/>
</dbReference>
<dbReference type="CDD" id="cd11325">
    <property type="entry name" value="AmyAc_GTHase"/>
    <property type="match status" value="1"/>
</dbReference>
<evidence type="ECO:0000313" key="4">
    <source>
        <dbReference type="Proteomes" id="UP001158067"/>
    </source>
</evidence>
<evidence type="ECO:0000256" key="1">
    <source>
        <dbReference type="ARBA" id="ARBA00023277"/>
    </source>
</evidence>
<dbReference type="InterPro" id="IPR017853">
    <property type="entry name" value="GH"/>
</dbReference>
<dbReference type="PANTHER" id="PTHR43651:SF11">
    <property type="entry name" value="MALTO-OLIGOSYLTREHALOSE TREHALOHYDROLASE"/>
    <property type="match status" value="1"/>
</dbReference>
<dbReference type="InterPro" id="IPR014756">
    <property type="entry name" value="Ig_E-set"/>
</dbReference>
<dbReference type="Gene3D" id="3.40.50.1000">
    <property type="entry name" value="HAD superfamily/HAD-like"/>
    <property type="match status" value="1"/>
</dbReference>
<dbReference type="Pfam" id="PF00128">
    <property type="entry name" value="Alpha-amylase"/>
    <property type="match status" value="1"/>
</dbReference>
<dbReference type="RefSeq" id="WP_283434823.1">
    <property type="nucleotide sequence ID" value="NZ_FXUG01000017.1"/>
</dbReference>
<keyword evidence="1" id="KW-0119">Carbohydrate metabolism</keyword>
<proteinExistence type="predicted"/>
<feature type="domain" description="Glycosyl hydrolase family 13 catalytic" evidence="2">
    <location>
        <begin position="454"/>
        <end position="807"/>
    </location>
</feature>
<evidence type="ECO:0000259" key="2">
    <source>
        <dbReference type="SMART" id="SM00642"/>
    </source>
</evidence>
<keyword evidence="4" id="KW-1185">Reference proteome</keyword>
<dbReference type="Gene3D" id="2.60.40.10">
    <property type="entry name" value="Immunoglobulins"/>
    <property type="match status" value="1"/>
</dbReference>
<dbReference type="InterPro" id="IPR044901">
    <property type="entry name" value="Trehalose_TreZ_E-set_sf"/>
</dbReference>
<comment type="caution">
    <text evidence="3">The sequence shown here is derived from an EMBL/GenBank/DDBJ whole genome shotgun (WGS) entry which is preliminary data.</text>
</comment>
<dbReference type="Gene3D" id="1.10.10.760">
    <property type="entry name" value="E-set domains of sugar-utilizing enzymes"/>
    <property type="match status" value="1"/>
</dbReference>
<dbReference type="InterPro" id="IPR006380">
    <property type="entry name" value="SPP-like_dom"/>
</dbReference>
<reference evidence="3 4" key="1">
    <citation type="submission" date="2017-05" db="EMBL/GenBank/DDBJ databases">
        <authorList>
            <person name="Varghese N."/>
            <person name="Submissions S."/>
        </authorList>
    </citation>
    <scope>NUCLEOTIDE SEQUENCE [LARGE SCALE GENOMIC DNA]</scope>
    <source>
        <strain evidence="3 4">DSM 25457</strain>
    </source>
</reference>
<accession>A0ABY1QJZ4</accession>
<gene>
    <name evidence="3" type="ORF">SAMN06265222_11743</name>
</gene>
<protein>
    <submittedName>
        <fullName evidence="3">Alpha-amylase</fullName>
    </submittedName>
</protein>
<sequence>MPAPEAKSYQSRVLATDLDGTFIPLDGDGTAEAALATIAAQITTSQGIAAQDTAAQNNVAHAAGEQIAGQSGSPPIALASIPLAFVTGRHLESVYDAIVSHGLPKPGWILCDVGTSIYQRKAEIEAHVGGQTDVTKLASEYERVNEYDDQLDSIVGETDVEALRSTIAGFEHFRIQEPFKQGPHKLSYYVPAERLEFCRDRVQQYLDSERLPYSVIASVDPFNNDGLVDLLPLGVSKAFALDWWCRSSGYHQEEVVFCGDSGNDTAALVAGYRAVVVGNAKRSLAAEIHATHQKNGWHDRLYLASATSTGGVLEGMKWFGLQPNVADPTHWGATPLGHRRTRFSLYAPAHEQAWVILQPDEANPHPRRLEMERSDCGQHTLTADECPVGTRYLYEVGRLPTNSVGHSPTVLPDPASRFQPEGVHGPSQIVGRNFPWQHDTNTCVIQRNDLIIYELHVGAFTKDGNYASAAERLDELKQLGITAIELMPIAECPGRWNWGYDATHWFAPMHRYGSPDDLRRFVDAAHSKGILVFADVVYNHFGPEGNYWSQLGDYLSEKHHTPWGAAPNFDEGSSSTWIRRLVIDNAIEWLDAYHLDGLRVDAIHCMADDSEDHITQQFGREVNQWASDANRRVWLIAESNVYDQDMTASLDAGGTGFDAQWCDDFAHSLFAVVRPGERLTVRTYEPGSDLAQTLRRGFVFQGDVRGDRGREEVSKDADGTTSEVARVDSSGMIYCIQNHDFIGNHPTGKRFHQLTSLQAQAAAAATLILSPAIPMLFMGEEFACENPFAFFVDFGDNELREAVVAGRKREYPQHDWSDGVLPIDAQAFESARIGAAENGDASMLEWYRALIAMRKEAVASGVLHTDRVEVRADATNGIYLMRYQHQSQALTVLCRLGTTEQVDATIPLSTIVQAKLAQPSGLDPSANSTLINTLSGPPRLDSLLAVGQTATSQEIALNQTLVWFD</sequence>
<dbReference type="EMBL" id="FXUG01000017">
    <property type="protein sequence ID" value="SMP73902.1"/>
    <property type="molecule type" value="Genomic_DNA"/>
</dbReference>
<dbReference type="Proteomes" id="UP001158067">
    <property type="component" value="Unassembled WGS sequence"/>
</dbReference>
<dbReference type="InterPro" id="IPR006379">
    <property type="entry name" value="HAD-SF_hydro_IIB"/>
</dbReference>
<dbReference type="SUPFAM" id="SSF51445">
    <property type="entry name" value="(Trans)glycosidases"/>
    <property type="match status" value="1"/>
</dbReference>
<dbReference type="InterPro" id="IPR006047">
    <property type="entry name" value="GH13_cat_dom"/>
</dbReference>
<name>A0ABY1QJZ4_9BACT</name>